<sequence length="295" mass="34215">MTFKQFSDDISRPGCMKEIKNIAIKTVQKWKDNEGITYSAALSFMVLMSLPALFLFVLSISSFFLREKVIQESIIQYISPVATESAIELLYLLFQQIPDTDIISLSLLISFILFLWIASNLFIQFQKTINRMWDVSYESNSWYDKVIRKRKAAFVAVFIFTFLVVMATAFEVLFFSISPQLKQFLPISSWLIQLISSAFNFLILVLFLVYLYRVLPDTKMDYRYIVPGCFFTAVLITLGKYAFSLYLRYSSPAGLYGSIGSLIAIFLWIYLFSIIITIMVEFTKVYADYEKENKI</sequence>
<keyword evidence="5 6" id="KW-0472">Membrane</keyword>
<dbReference type="PANTHER" id="PTHR30213:SF1">
    <property type="entry name" value="INNER MEMBRANE PROTEIN YHJD"/>
    <property type="match status" value="1"/>
</dbReference>
<dbReference type="Pfam" id="PF03631">
    <property type="entry name" value="Virul_fac_BrkB"/>
    <property type="match status" value="1"/>
</dbReference>
<feature type="transmembrane region" description="Helical" evidence="6">
    <location>
        <begin position="103"/>
        <end position="123"/>
    </location>
</feature>
<comment type="subcellular location">
    <subcellularLocation>
        <location evidence="1">Cell membrane</location>
        <topology evidence="1">Multi-pass membrane protein</topology>
    </subcellularLocation>
</comment>
<dbReference type="PIRSF" id="PIRSF035875">
    <property type="entry name" value="RNase_BN"/>
    <property type="match status" value="1"/>
</dbReference>
<organism evidence="7 8">
    <name type="scientific">Methanosalsum zhilinae (strain DSM 4017 / NBRC 107636 / OCM 62 / WeN5)</name>
    <name type="common">Methanohalophilus zhilinae</name>
    <dbReference type="NCBI Taxonomy" id="679901"/>
    <lineage>
        <taxon>Archaea</taxon>
        <taxon>Methanobacteriati</taxon>
        <taxon>Methanobacteriota</taxon>
        <taxon>Stenosarchaea group</taxon>
        <taxon>Methanomicrobia</taxon>
        <taxon>Methanosarcinales</taxon>
        <taxon>Methanosarcinaceae</taxon>
        <taxon>Methanosalsum</taxon>
    </lineage>
</organism>
<evidence type="ECO:0000256" key="6">
    <source>
        <dbReference type="SAM" id="Phobius"/>
    </source>
</evidence>
<dbReference type="HOGENOM" id="CLU_045539_5_0_2"/>
<dbReference type="NCBIfam" id="TIGR00765">
    <property type="entry name" value="yihY_not_rbn"/>
    <property type="match status" value="1"/>
</dbReference>
<dbReference type="PANTHER" id="PTHR30213">
    <property type="entry name" value="INNER MEMBRANE PROTEIN YHJD"/>
    <property type="match status" value="1"/>
</dbReference>
<gene>
    <name evidence="7" type="ordered locus">Mzhil_1340</name>
</gene>
<feature type="transmembrane region" description="Helical" evidence="6">
    <location>
        <begin position="224"/>
        <end position="243"/>
    </location>
</feature>
<name>F7XND5_METZD</name>
<dbReference type="Proteomes" id="UP000006622">
    <property type="component" value="Chromosome"/>
</dbReference>
<evidence type="ECO:0000256" key="5">
    <source>
        <dbReference type="ARBA" id="ARBA00023136"/>
    </source>
</evidence>
<evidence type="ECO:0000313" key="7">
    <source>
        <dbReference type="EMBL" id="AEH61185.1"/>
    </source>
</evidence>
<proteinExistence type="predicted"/>
<keyword evidence="4 6" id="KW-1133">Transmembrane helix</keyword>
<dbReference type="EMBL" id="CP002101">
    <property type="protein sequence ID" value="AEH61185.1"/>
    <property type="molecule type" value="Genomic_DNA"/>
</dbReference>
<feature type="transmembrane region" description="Helical" evidence="6">
    <location>
        <begin position="190"/>
        <end position="212"/>
    </location>
</feature>
<evidence type="ECO:0000256" key="2">
    <source>
        <dbReference type="ARBA" id="ARBA00022475"/>
    </source>
</evidence>
<evidence type="ECO:0000313" key="8">
    <source>
        <dbReference type="Proteomes" id="UP000006622"/>
    </source>
</evidence>
<dbReference type="InterPro" id="IPR017039">
    <property type="entry name" value="Virul_fac_BrkB"/>
</dbReference>
<reference evidence="7" key="1">
    <citation type="submission" date="2010-07" db="EMBL/GenBank/DDBJ databases">
        <title>The complete genome of Methanosalsum zhilinae DSM 4017.</title>
        <authorList>
            <consortium name="US DOE Joint Genome Institute (JGI-PGF)"/>
            <person name="Lucas S."/>
            <person name="Copeland A."/>
            <person name="Lapidus A."/>
            <person name="Glavina del Rio T."/>
            <person name="Dalin E."/>
            <person name="Tice H."/>
            <person name="Bruce D."/>
            <person name="Goodwin L."/>
            <person name="Pitluck S."/>
            <person name="Kyrpides N."/>
            <person name="Mavromatis K."/>
            <person name="Ovchinnikova G."/>
            <person name="Daligault H."/>
            <person name="Detter J.C."/>
            <person name="Han C."/>
            <person name="Tapia R."/>
            <person name="Larimer F."/>
            <person name="Land M."/>
            <person name="Hauser L."/>
            <person name="Markowitz V."/>
            <person name="Cheng J.-F."/>
            <person name="Hugenholtz P."/>
            <person name="Woyke T."/>
            <person name="Wu D."/>
            <person name="Spring S."/>
            <person name="Schueler E."/>
            <person name="Brambilla E."/>
            <person name="Klenk H.-P."/>
            <person name="Eisen J.A."/>
        </authorList>
    </citation>
    <scope>NUCLEOTIDE SEQUENCE</scope>
    <source>
        <strain evidence="7">DSM 4017</strain>
    </source>
</reference>
<protein>
    <submittedName>
        <fullName evidence="7">Ribonuclease BN</fullName>
    </submittedName>
</protein>
<evidence type="ECO:0000256" key="1">
    <source>
        <dbReference type="ARBA" id="ARBA00004651"/>
    </source>
</evidence>
<accession>F7XND5</accession>
<feature type="transmembrane region" description="Helical" evidence="6">
    <location>
        <begin position="152"/>
        <end position="178"/>
    </location>
</feature>
<keyword evidence="2" id="KW-1003">Cell membrane</keyword>
<evidence type="ECO:0000256" key="3">
    <source>
        <dbReference type="ARBA" id="ARBA00022692"/>
    </source>
</evidence>
<evidence type="ECO:0000256" key="4">
    <source>
        <dbReference type="ARBA" id="ARBA00022989"/>
    </source>
</evidence>
<dbReference type="STRING" id="679901.Mzhil_1340"/>
<dbReference type="AlphaFoldDB" id="F7XND5"/>
<feature type="transmembrane region" description="Helical" evidence="6">
    <location>
        <begin position="40"/>
        <end position="65"/>
    </location>
</feature>
<dbReference type="GO" id="GO:0005886">
    <property type="term" value="C:plasma membrane"/>
    <property type="evidence" value="ECO:0007669"/>
    <property type="project" value="UniProtKB-SubCell"/>
</dbReference>
<keyword evidence="3 6" id="KW-0812">Transmembrane</keyword>
<feature type="transmembrane region" description="Helical" evidence="6">
    <location>
        <begin position="255"/>
        <end position="280"/>
    </location>
</feature>
<keyword evidence="8" id="KW-1185">Reference proteome</keyword>
<dbReference type="KEGG" id="mzh:Mzhil_1340"/>